<dbReference type="Proteomes" id="UP000051751">
    <property type="component" value="Unassembled WGS sequence"/>
</dbReference>
<evidence type="ECO:0000313" key="1">
    <source>
        <dbReference type="EMBL" id="KRN27361.1"/>
    </source>
</evidence>
<organism evidence="1 2">
    <name type="scientific">Lactobacillus selangorensis</name>
    <dbReference type="NCBI Taxonomy" id="81857"/>
    <lineage>
        <taxon>Bacteria</taxon>
        <taxon>Bacillati</taxon>
        <taxon>Bacillota</taxon>
        <taxon>Bacilli</taxon>
        <taxon>Lactobacillales</taxon>
        <taxon>Lactobacillaceae</taxon>
        <taxon>Lactobacillus</taxon>
    </lineage>
</organism>
<sequence>MQQPFTAEQIQFLDQRYGHKSRDSDAVKQFRSELSQWSKASANENVKATTLINGVYAAIRLKLNLKNMNALSDDMLPQAKQAFEEFRESFGN</sequence>
<dbReference type="RefSeq" id="WP_054748053.1">
    <property type="nucleotide sequence ID" value="NZ_JQAT01000009.1"/>
</dbReference>
<dbReference type="AlphaFoldDB" id="A0A0R2FFF4"/>
<evidence type="ECO:0000313" key="2">
    <source>
        <dbReference type="Proteomes" id="UP000051751"/>
    </source>
</evidence>
<gene>
    <name evidence="1" type="ORF">IV38_GL002200</name>
</gene>
<dbReference type="PATRIC" id="fig|81857.3.peg.2257"/>
<reference evidence="1 2" key="1">
    <citation type="journal article" date="2015" name="Genome Announc.">
        <title>Expanding the biotechnology potential of lactobacilli through comparative genomics of 213 strains and associated genera.</title>
        <authorList>
            <person name="Sun Z."/>
            <person name="Harris H.M."/>
            <person name="McCann A."/>
            <person name="Guo C."/>
            <person name="Argimon S."/>
            <person name="Zhang W."/>
            <person name="Yang X."/>
            <person name="Jeffery I.B."/>
            <person name="Cooney J.C."/>
            <person name="Kagawa T.F."/>
            <person name="Liu W."/>
            <person name="Song Y."/>
            <person name="Salvetti E."/>
            <person name="Wrobel A."/>
            <person name="Rasinkangas P."/>
            <person name="Parkhill J."/>
            <person name="Rea M.C."/>
            <person name="O'Sullivan O."/>
            <person name="Ritari J."/>
            <person name="Douillard F.P."/>
            <person name="Paul Ross R."/>
            <person name="Yang R."/>
            <person name="Briner A.E."/>
            <person name="Felis G.E."/>
            <person name="de Vos W.M."/>
            <person name="Barrangou R."/>
            <person name="Klaenhammer T.R."/>
            <person name="Caufield P.W."/>
            <person name="Cui Y."/>
            <person name="Zhang H."/>
            <person name="O'Toole P.W."/>
        </authorList>
    </citation>
    <scope>NUCLEOTIDE SEQUENCE [LARGE SCALE GENOMIC DNA]</scope>
    <source>
        <strain evidence="1 2">ATCC BAA-66</strain>
    </source>
</reference>
<protein>
    <submittedName>
        <fullName evidence="1">Uncharacterized protein</fullName>
    </submittedName>
</protein>
<dbReference type="EMBL" id="JQAT01000009">
    <property type="protein sequence ID" value="KRN27361.1"/>
    <property type="molecule type" value="Genomic_DNA"/>
</dbReference>
<proteinExistence type="predicted"/>
<comment type="caution">
    <text evidence="1">The sequence shown here is derived from an EMBL/GenBank/DDBJ whole genome shotgun (WGS) entry which is preliminary data.</text>
</comment>
<name>A0A0R2FFF4_9LACO</name>
<accession>A0A0R2FFF4</accession>